<sequence>MAQSVQQIQATNVAPQIRPLPNRQTKTQPRRVPYAPVSWGRDIKHLIGAIALITIFAIGSVWVTNQTTAYNDESRVKSAQLDKLRNSNTDLKEQISALTTQDRLNEIAQKAGMTLENENIKNVK</sequence>
<keyword evidence="2" id="KW-1003">Cell membrane</keyword>
<keyword evidence="3 11" id="KW-0132">Cell division</keyword>
<keyword evidence="4 10" id="KW-0812">Transmembrane</keyword>
<gene>
    <name evidence="11" type="primary">ftsL</name>
    <name evidence="11" type="ORF">H9L19_01300</name>
</gene>
<evidence type="ECO:0000256" key="3">
    <source>
        <dbReference type="ARBA" id="ARBA00022618"/>
    </source>
</evidence>
<feature type="region of interest" description="Disordered" evidence="9">
    <location>
        <begin position="13"/>
        <end position="33"/>
    </location>
</feature>
<proteinExistence type="predicted"/>
<dbReference type="NCBIfam" id="TIGR02209">
    <property type="entry name" value="ftsL_broad"/>
    <property type="match status" value="1"/>
</dbReference>
<dbReference type="InterPro" id="IPR011922">
    <property type="entry name" value="Cell_div_FtsL"/>
</dbReference>
<reference evidence="11 12" key="1">
    <citation type="submission" date="2020-08" db="EMBL/GenBank/DDBJ databases">
        <title>Genome sequence of Weissella diestrammenae KACC 16890T.</title>
        <authorList>
            <person name="Hyun D.-W."/>
            <person name="Bae J.-W."/>
        </authorList>
    </citation>
    <scope>NUCLEOTIDE SEQUENCE [LARGE SCALE GENOMIC DNA]</scope>
    <source>
        <strain evidence="11 12">KACC 16890</strain>
    </source>
</reference>
<evidence type="ECO:0000313" key="12">
    <source>
        <dbReference type="Proteomes" id="UP000515800"/>
    </source>
</evidence>
<dbReference type="Pfam" id="PF04977">
    <property type="entry name" value="DivIC"/>
    <property type="match status" value="1"/>
</dbReference>
<evidence type="ECO:0000256" key="6">
    <source>
        <dbReference type="ARBA" id="ARBA00023136"/>
    </source>
</evidence>
<dbReference type="RefSeq" id="WP_187529397.1">
    <property type="nucleotide sequence ID" value="NZ_CP060724.1"/>
</dbReference>
<dbReference type="KEGG" id="wdi:H9L19_01300"/>
<dbReference type="Proteomes" id="UP000515800">
    <property type="component" value="Chromosome"/>
</dbReference>
<dbReference type="EMBL" id="CP060724">
    <property type="protein sequence ID" value="QNN75565.1"/>
    <property type="molecule type" value="Genomic_DNA"/>
</dbReference>
<evidence type="ECO:0000256" key="5">
    <source>
        <dbReference type="ARBA" id="ARBA00022989"/>
    </source>
</evidence>
<feature type="transmembrane region" description="Helical" evidence="10">
    <location>
        <begin position="46"/>
        <end position="65"/>
    </location>
</feature>
<accession>A0A7G9T640</accession>
<evidence type="ECO:0000256" key="7">
    <source>
        <dbReference type="ARBA" id="ARBA00023306"/>
    </source>
</evidence>
<dbReference type="InterPro" id="IPR007060">
    <property type="entry name" value="FtsL/DivIC"/>
</dbReference>
<evidence type="ECO:0000256" key="4">
    <source>
        <dbReference type="ARBA" id="ARBA00022692"/>
    </source>
</evidence>
<keyword evidence="6 10" id="KW-0472">Membrane</keyword>
<keyword evidence="5 10" id="KW-1133">Transmembrane helix</keyword>
<evidence type="ECO:0000256" key="8">
    <source>
        <dbReference type="NCBIfam" id="TIGR02209"/>
    </source>
</evidence>
<keyword evidence="7" id="KW-0131">Cell cycle</keyword>
<organism evidence="11 12">
    <name type="scientific">Weissella diestrammenae</name>
    <dbReference type="NCBI Taxonomy" id="1162633"/>
    <lineage>
        <taxon>Bacteria</taxon>
        <taxon>Bacillati</taxon>
        <taxon>Bacillota</taxon>
        <taxon>Bacilli</taxon>
        <taxon>Lactobacillales</taxon>
        <taxon>Lactobacillaceae</taxon>
        <taxon>Weissella</taxon>
    </lineage>
</organism>
<keyword evidence="12" id="KW-1185">Reference proteome</keyword>
<evidence type="ECO:0000256" key="10">
    <source>
        <dbReference type="SAM" id="Phobius"/>
    </source>
</evidence>
<evidence type="ECO:0000313" key="11">
    <source>
        <dbReference type="EMBL" id="QNN75565.1"/>
    </source>
</evidence>
<dbReference type="GO" id="GO:0005886">
    <property type="term" value="C:plasma membrane"/>
    <property type="evidence" value="ECO:0007669"/>
    <property type="project" value="UniProtKB-SubCell"/>
</dbReference>
<protein>
    <recommendedName>
        <fullName evidence="8">Cell division protein FtsL</fullName>
    </recommendedName>
</protein>
<evidence type="ECO:0000256" key="1">
    <source>
        <dbReference type="ARBA" id="ARBA00004401"/>
    </source>
</evidence>
<comment type="subcellular location">
    <subcellularLocation>
        <location evidence="1">Cell membrane</location>
        <topology evidence="1">Single-pass type II membrane protein</topology>
    </subcellularLocation>
</comment>
<dbReference type="GO" id="GO:0051301">
    <property type="term" value="P:cell division"/>
    <property type="evidence" value="ECO:0007669"/>
    <property type="project" value="UniProtKB-KW"/>
</dbReference>
<evidence type="ECO:0000256" key="9">
    <source>
        <dbReference type="SAM" id="MobiDB-lite"/>
    </source>
</evidence>
<evidence type="ECO:0000256" key="2">
    <source>
        <dbReference type="ARBA" id="ARBA00022475"/>
    </source>
</evidence>
<dbReference type="AlphaFoldDB" id="A0A7G9T640"/>
<name>A0A7G9T640_9LACO</name>